<dbReference type="Pfam" id="PF01565">
    <property type="entry name" value="FAD_binding_4"/>
    <property type="match status" value="1"/>
</dbReference>
<dbReference type="PANTHER" id="PTHR42973">
    <property type="entry name" value="BINDING OXIDOREDUCTASE, PUTATIVE (AFU_ORTHOLOGUE AFUA_1G17690)-RELATED"/>
    <property type="match status" value="1"/>
</dbReference>
<dbReference type="InterPro" id="IPR016169">
    <property type="entry name" value="FAD-bd_PCMH_sub2"/>
</dbReference>
<dbReference type="Proteomes" id="UP000799291">
    <property type="component" value="Unassembled WGS sequence"/>
</dbReference>
<evidence type="ECO:0000256" key="4">
    <source>
        <dbReference type="ARBA" id="ARBA00023002"/>
    </source>
</evidence>
<proteinExistence type="inferred from homology"/>
<keyword evidence="3" id="KW-0274">FAD</keyword>
<dbReference type="GO" id="GO:0071949">
    <property type="term" value="F:FAD binding"/>
    <property type="evidence" value="ECO:0007669"/>
    <property type="project" value="InterPro"/>
</dbReference>
<keyword evidence="2" id="KW-0285">Flavoprotein</keyword>
<dbReference type="GO" id="GO:0016491">
    <property type="term" value="F:oxidoreductase activity"/>
    <property type="evidence" value="ECO:0007669"/>
    <property type="project" value="UniProtKB-KW"/>
</dbReference>
<reference evidence="6" key="1">
    <citation type="journal article" date="2020" name="Stud. Mycol.">
        <title>101 Dothideomycetes genomes: a test case for predicting lifestyles and emergence of pathogens.</title>
        <authorList>
            <person name="Haridas S."/>
            <person name="Albert R."/>
            <person name="Binder M."/>
            <person name="Bloem J."/>
            <person name="Labutti K."/>
            <person name="Salamov A."/>
            <person name="Andreopoulos B."/>
            <person name="Baker S."/>
            <person name="Barry K."/>
            <person name="Bills G."/>
            <person name="Bluhm B."/>
            <person name="Cannon C."/>
            <person name="Castanera R."/>
            <person name="Culley D."/>
            <person name="Daum C."/>
            <person name="Ezra D."/>
            <person name="Gonzalez J."/>
            <person name="Henrissat B."/>
            <person name="Kuo A."/>
            <person name="Liang C."/>
            <person name="Lipzen A."/>
            <person name="Lutzoni F."/>
            <person name="Magnuson J."/>
            <person name="Mondo S."/>
            <person name="Nolan M."/>
            <person name="Ohm R."/>
            <person name="Pangilinan J."/>
            <person name="Park H.-J."/>
            <person name="Ramirez L."/>
            <person name="Alfaro M."/>
            <person name="Sun H."/>
            <person name="Tritt A."/>
            <person name="Yoshinaga Y."/>
            <person name="Zwiers L.-H."/>
            <person name="Turgeon B."/>
            <person name="Goodwin S."/>
            <person name="Spatafora J."/>
            <person name="Crous P."/>
            <person name="Grigoriev I."/>
        </authorList>
    </citation>
    <scope>NUCLEOTIDE SEQUENCE</scope>
    <source>
        <strain evidence="6">CBS 122367</strain>
    </source>
</reference>
<dbReference type="InterPro" id="IPR050416">
    <property type="entry name" value="FAD-linked_Oxidoreductase"/>
</dbReference>
<name>A0A6G1II07_9PLEO</name>
<dbReference type="PROSITE" id="PS51387">
    <property type="entry name" value="FAD_PCMH"/>
    <property type="match status" value="1"/>
</dbReference>
<dbReference type="Gene3D" id="3.30.465.10">
    <property type="match status" value="1"/>
</dbReference>
<dbReference type="OrthoDB" id="2151789at2759"/>
<organism evidence="6 7">
    <name type="scientific">Lentithecium fluviatile CBS 122367</name>
    <dbReference type="NCBI Taxonomy" id="1168545"/>
    <lineage>
        <taxon>Eukaryota</taxon>
        <taxon>Fungi</taxon>
        <taxon>Dikarya</taxon>
        <taxon>Ascomycota</taxon>
        <taxon>Pezizomycotina</taxon>
        <taxon>Dothideomycetes</taxon>
        <taxon>Pleosporomycetidae</taxon>
        <taxon>Pleosporales</taxon>
        <taxon>Massarineae</taxon>
        <taxon>Lentitheciaceae</taxon>
        <taxon>Lentithecium</taxon>
    </lineage>
</organism>
<protein>
    <submittedName>
        <fullName evidence="6">FAD-binding domain-containing protein</fullName>
    </submittedName>
</protein>
<feature type="domain" description="FAD-binding PCMH-type" evidence="5">
    <location>
        <begin position="36"/>
        <end position="213"/>
    </location>
</feature>
<evidence type="ECO:0000256" key="3">
    <source>
        <dbReference type="ARBA" id="ARBA00022827"/>
    </source>
</evidence>
<keyword evidence="4" id="KW-0560">Oxidoreductase</keyword>
<dbReference type="InterPro" id="IPR006094">
    <property type="entry name" value="Oxid_FAD_bind_N"/>
</dbReference>
<sequence length="480" mass="51835">MVHCTALNYYLPDKVATVADARYATSLLSYYSGQEQSVHPTCIVVPTSAQDVSTAVSILNVGFQANVPGCKFAVRGAGHTPHAGSANIEGGVTIDLQSVNAVTISADKKTVSIGGGNRWGNVYTQLDEQEVVMVGGRVTQVGVGGLLTGGGVSFFSGRYGFACNNIQSYEVVLGNGTIVTASSTKNAPLFRALKGGTNNFGVVTSFTAKLYAQSAFWGGQITQPVTNKEAYFDFLVKFVNSATYDPYAALISVFVWIQGAPAALLQTPTYTDGNATWPPEAFKPLDEMPKLTTTIRKEKLASFTNELGADVVATQGRQSAFLTLSFVNDPEVAADFMAKAWELSNVVAQDLITVAGLVWVTTYQPLPYVLYSKDASANVMGFGRFKDDLINLLFVPTWTLATDTERVYARMRQLEADLVALEKDMGIYNPWIYLNYAAPWQKPIESYGDANVAFLKSVSKQYDPRGVFQKAVPGGFKLGM</sequence>
<accession>A0A6G1II07</accession>
<evidence type="ECO:0000256" key="1">
    <source>
        <dbReference type="ARBA" id="ARBA00005466"/>
    </source>
</evidence>
<dbReference type="InterPro" id="IPR036318">
    <property type="entry name" value="FAD-bd_PCMH-like_sf"/>
</dbReference>
<evidence type="ECO:0000313" key="7">
    <source>
        <dbReference type="Proteomes" id="UP000799291"/>
    </source>
</evidence>
<dbReference type="SUPFAM" id="SSF56176">
    <property type="entry name" value="FAD-binding/transporter-associated domain-like"/>
    <property type="match status" value="1"/>
</dbReference>
<evidence type="ECO:0000259" key="5">
    <source>
        <dbReference type="PROSITE" id="PS51387"/>
    </source>
</evidence>
<gene>
    <name evidence="6" type="ORF">K458DRAFT_145128</name>
</gene>
<keyword evidence="7" id="KW-1185">Reference proteome</keyword>
<evidence type="ECO:0000313" key="6">
    <source>
        <dbReference type="EMBL" id="KAF2677867.1"/>
    </source>
</evidence>
<dbReference type="EMBL" id="MU005617">
    <property type="protein sequence ID" value="KAF2677867.1"/>
    <property type="molecule type" value="Genomic_DNA"/>
</dbReference>
<dbReference type="AlphaFoldDB" id="A0A6G1II07"/>
<dbReference type="InterPro" id="IPR016166">
    <property type="entry name" value="FAD-bd_PCMH"/>
</dbReference>
<evidence type="ECO:0000256" key="2">
    <source>
        <dbReference type="ARBA" id="ARBA00022630"/>
    </source>
</evidence>
<comment type="similarity">
    <text evidence="1">Belongs to the oxygen-dependent FAD-linked oxidoreductase family.</text>
</comment>
<dbReference type="PANTHER" id="PTHR42973:SF22">
    <property type="entry name" value="FAD-BINDING PCMH-TYPE DOMAIN-CONTAINING PROTEIN-RELATED"/>
    <property type="match status" value="1"/>
</dbReference>